<evidence type="ECO:0000256" key="5">
    <source>
        <dbReference type="ARBA" id="ARBA00023125"/>
    </source>
</evidence>
<accession>A0AAD8IGY6</accession>
<keyword evidence="3 6" id="KW-0863">Zinc-finger</keyword>
<evidence type="ECO:0000256" key="4">
    <source>
        <dbReference type="ARBA" id="ARBA00022833"/>
    </source>
</evidence>
<keyword evidence="4 6" id="KW-0862">Zinc</keyword>
<proteinExistence type="predicted"/>
<dbReference type="GO" id="GO:0003677">
    <property type="term" value="F:DNA binding"/>
    <property type="evidence" value="ECO:0007669"/>
    <property type="project" value="UniProtKB-KW"/>
</dbReference>
<feature type="region of interest" description="Disordered" evidence="7">
    <location>
        <begin position="139"/>
        <end position="163"/>
    </location>
</feature>
<feature type="domain" description="C3H1-type" evidence="8">
    <location>
        <begin position="17"/>
        <end position="46"/>
    </location>
</feature>
<feature type="zinc finger region" description="C3H1-type" evidence="6">
    <location>
        <begin position="48"/>
        <end position="74"/>
    </location>
</feature>
<feature type="zinc finger region" description="C3H1-type" evidence="6">
    <location>
        <begin position="106"/>
        <end position="133"/>
    </location>
</feature>
<feature type="region of interest" description="Disordered" evidence="7">
    <location>
        <begin position="241"/>
        <end position="272"/>
    </location>
</feature>
<dbReference type="Proteomes" id="UP001237642">
    <property type="component" value="Unassembled WGS sequence"/>
</dbReference>
<feature type="zinc finger region" description="C3H1-type" evidence="6">
    <location>
        <begin position="17"/>
        <end position="46"/>
    </location>
</feature>
<dbReference type="SUPFAM" id="SSF90229">
    <property type="entry name" value="CCCH zinc finger"/>
    <property type="match status" value="1"/>
</dbReference>
<comment type="caution">
    <text evidence="9">The sequence shown here is derived from an EMBL/GenBank/DDBJ whole genome shotgun (WGS) entry which is preliminary data.</text>
</comment>
<gene>
    <name evidence="9" type="ORF">POM88_023076</name>
</gene>
<keyword evidence="10" id="KW-1185">Reference proteome</keyword>
<feature type="compositionally biased region" description="Basic and acidic residues" evidence="7">
    <location>
        <begin position="392"/>
        <end position="419"/>
    </location>
</feature>
<dbReference type="GO" id="GO:0003729">
    <property type="term" value="F:mRNA binding"/>
    <property type="evidence" value="ECO:0007669"/>
    <property type="project" value="TreeGrafter"/>
</dbReference>
<dbReference type="SMART" id="SM00356">
    <property type="entry name" value="ZnF_C3H1"/>
    <property type="match status" value="3"/>
</dbReference>
<organism evidence="9 10">
    <name type="scientific">Heracleum sosnowskyi</name>
    <dbReference type="NCBI Taxonomy" id="360622"/>
    <lineage>
        <taxon>Eukaryota</taxon>
        <taxon>Viridiplantae</taxon>
        <taxon>Streptophyta</taxon>
        <taxon>Embryophyta</taxon>
        <taxon>Tracheophyta</taxon>
        <taxon>Spermatophyta</taxon>
        <taxon>Magnoliopsida</taxon>
        <taxon>eudicotyledons</taxon>
        <taxon>Gunneridae</taxon>
        <taxon>Pentapetalae</taxon>
        <taxon>asterids</taxon>
        <taxon>campanulids</taxon>
        <taxon>Apiales</taxon>
        <taxon>Apiaceae</taxon>
        <taxon>Apioideae</taxon>
        <taxon>apioid superclade</taxon>
        <taxon>Tordylieae</taxon>
        <taxon>Tordyliinae</taxon>
        <taxon>Heracleum</taxon>
    </lineage>
</organism>
<dbReference type="PROSITE" id="PS50103">
    <property type="entry name" value="ZF_C3H1"/>
    <property type="match status" value="3"/>
</dbReference>
<feature type="compositionally biased region" description="Polar residues" evidence="7">
    <location>
        <begin position="139"/>
        <end position="158"/>
    </location>
</feature>
<feature type="compositionally biased region" description="Polar residues" evidence="7">
    <location>
        <begin position="241"/>
        <end position="254"/>
    </location>
</feature>
<keyword evidence="1 6" id="KW-0479">Metal-binding</keyword>
<feature type="compositionally biased region" description="Basic and acidic residues" evidence="7">
    <location>
        <begin position="438"/>
        <end position="461"/>
    </location>
</feature>
<keyword evidence="5" id="KW-0238">DNA-binding</keyword>
<feature type="region of interest" description="Disordered" evidence="7">
    <location>
        <begin position="347"/>
        <end position="461"/>
    </location>
</feature>
<dbReference type="InterPro" id="IPR041686">
    <property type="entry name" value="Znf-CCCH_3"/>
</dbReference>
<dbReference type="GO" id="GO:0008270">
    <property type="term" value="F:zinc ion binding"/>
    <property type="evidence" value="ECO:0007669"/>
    <property type="project" value="UniProtKB-KW"/>
</dbReference>
<feature type="compositionally biased region" description="Basic and acidic residues" evidence="7">
    <location>
        <begin position="359"/>
        <end position="374"/>
    </location>
</feature>
<evidence type="ECO:0000313" key="9">
    <source>
        <dbReference type="EMBL" id="KAK1385341.1"/>
    </source>
</evidence>
<evidence type="ECO:0000256" key="2">
    <source>
        <dbReference type="ARBA" id="ARBA00022737"/>
    </source>
</evidence>
<dbReference type="InterPro" id="IPR036855">
    <property type="entry name" value="Znf_CCCH_sf"/>
</dbReference>
<evidence type="ECO:0000256" key="7">
    <source>
        <dbReference type="SAM" id="MobiDB-lite"/>
    </source>
</evidence>
<reference evidence="9" key="2">
    <citation type="submission" date="2023-05" db="EMBL/GenBank/DDBJ databases">
        <authorList>
            <person name="Schelkunov M.I."/>
        </authorList>
    </citation>
    <scope>NUCLEOTIDE SEQUENCE</scope>
    <source>
        <strain evidence="9">Hsosn_3</strain>
        <tissue evidence="9">Leaf</tissue>
    </source>
</reference>
<dbReference type="Pfam" id="PF18345">
    <property type="entry name" value="zf_CCCH_4"/>
    <property type="match status" value="1"/>
</dbReference>
<dbReference type="FunFam" id="4.10.1000.10:FF:000021">
    <property type="entry name" value="Zinc finger CCCH domain-containing protein 17"/>
    <property type="match status" value="1"/>
</dbReference>
<dbReference type="EMBL" id="JAUIZM010000005">
    <property type="protein sequence ID" value="KAK1385341.1"/>
    <property type="molecule type" value="Genomic_DNA"/>
</dbReference>
<dbReference type="Gene3D" id="4.10.1000.10">
    <property type="entry name" value="Zinc finger, CCCH-type"/>
    <property type="match status" value="2"/>
</dbReference>
<dbReference type="AlphaFoldDB" id="A0AAD8IGY6"/>
<dbReference type="InterPro" id="IPR000571">
    <property type="entry name" value="Znf_CCCH"/>
</dbReference>
<feature type="domain" description="C3H1-type" evidence="8">
    <location>
        <begin position="106"/>
        <end position="133"/>
    </location>
</feature>
<sequence>MLGGAQTEAPAQQEEALKRNTDCVYFLASPLTCKKGIECEYRHSDIARLNPRDCWYWLNGNCLNPKCAFRHPPLDGLLEVTTPAVNSVPPSQTVVPVAVQGANVPSKQAVPCIFFQQGYCMKGDMCPFMHSPYSLSLNNKASQSAGATPVSESQNNKKTFGGLGKHTQEQKVLQANAPKSTDFPPQMKSSAVLGKAPLRNEISISGNKPIAAGLDGELPPYSRGNVHSSSNGNLVSRLNRSSQVHTLQDQSNFNVKDAEEVSREPSPGFDVLVDDEINDSEYYPDEDQYGRTGHDGMNFTAANEYDIGRSADYGSVGGVDQDMYHDSRNCDTFERLQGQYDPSERILRGSAHLERRRYPRADSAGRIDGSDLRYHLSKQKRNNGLRSVISRDPSRENHADDRSSRASRRDQLPVHEASSRLRGRIKIPGRSMSPIDRINPRSERESDRSRHLRRLSPERPLGRLRDRIKGSVHEDFGNGRNFRGSSTRRDLIYDNNAGFGGPKSLSELKADGEDYINIDEGENADPEDDYFDEEDDADDFAKKMGVMYS</sequence>
<dbReference type="Pfam" id="PF15663">
    <property type="entry name" value="zf-CCCH_3"/>
    <property type="match status" value="1"/>
</dbReference>
<evidence type="ECO:0000259" key="8">
    <source>
        <dbReference type="PROSITE" id="PS50103"/>
    </source>
</evidence>
<dbReference type="PANTHER" id="PTHR15725">
    <property type="entry name" value="ZN-FINGER, C-X8-C-X5-C-X3-H TYPE-CONTAINING"/>
    <property type="match status" value="1"/>
</dbReference>
<dbReference type="PANTHER" id="PTHR15725:SF14">
    <property type="entry name" value="ZINC FINGER CCCH DOMAIN-CONTAINING PROTEIN 11A"/>
    <property type="match status" value="1"/>
</dbReference>
<feature type="domain" description="C3H1-type" evidence="8">
    <location>
        <begin position="48"/>
        <end position="74"/>
    </location>
</feature>
<name>A0AAD8IGY6_9APIA</name>
<evidence type="ECO:0000256" key="3">
    <source>
        <dbReference type="ARBA" id="ARBA00022771"/>
    </source>
</evidence>
<reference evidence="9" key="1">
    <citation type="submission" date="2023-02" db="EMBL/GenBank/DDBJ databases">
        <title>Genome of toxic invasive species Heracleum sosnowskyi carries increased number of genes despite the absence of recent whole-genome duplications.</title>
        <authorList>
            <person name="Schelkunov M."/>
            <person name="Shtratnikova V."/>
            <person name="Makarenko M."/>
            <person name="Klepikova A."/>
            <person name="Omelchenko D."/>
            <person name="Novikova G."/>
            <person name="Obukhova E."/>
            <person name="Bogdanov V."/>
            <person name="Penin A."/>
            <person name="Logacheva M."/>
        </authorList>
    </citation>
    <scope>NUCLEOTIDE SEQUENCE</scope>
    <source>
        <strain evidence="9">Hsosn_3</strain>
        <tissue evidence="9">Leaf</tissue>
    </source>
</reference>
<evidence type="ECO:0000256" key="1">
    <source>
        <dbReference type="ARBA" id="ARBA00022723"/>
    </source>
</evidence>
<keyword evidence="2" id="KW-0677">Repeat</keyword>
<evidence type="ECO:0000313" key="10">
    <source>
        <dbReference type="Proteomes" id="UP001237642"/>
    </source>
</evidence>
<protein>
    <submittedName>
        <fullName evidence="9">Zinc finger CCCH domain-containing protein 17</fullName>
    </submittedName>
</protein>
<evidence type="ECO:0000256" key="6">
    <source>
        <dbReference type="PROSITE-ProRule" id="PRU00723"/>
    </source>
</evidence>